<evidence type="ECO:0000259" key="2">
    <source>
        <dbReference type="Pfam" id="PF08152"/>
    </source>
</evidence>
<feature type="domain" description="GUCT" evidence="2">
    <location>
        <begin position="8"/>
        <end position="44"/>
    </location>
</feature>
<evidence type="ECO:0000256" key="1">
    <source>
        <dbReference type="SAM" id="MobiDB-lite"/>
    </source>
</evidence>
<evidence type="ECO:0000313" key="3">
    <source>
        <dbReference type="Proteomes" id="UP000515129"/>
    </source>
</evidence>
<evidence type="ECO:0000313" key="4">
    <source>
        <dbReference type="RefSeq" id="XP_026135087.1"/>
    </source>
</evidence>
<keyword evidence="3" id="KW-1185">Reference proteome</keyword>
<dbReference type="GO" id="GO:0003723">
    <property type="term" value="F:RNA binding"/>
    <property type="evidence" value="ECO:0007669"/>
    <property type="project" value="UniProtKB-KW"/>
</dbReference>
<feature type="region of interest" description="Disordered" evidence="1">
    <location>
        <begin position="63"/>
        <end position="82"/>
    </location>
</feature>
<dbReference type="KEGG" id="caua:113113122"/>
<dbReference type="RefSeq" id="XP_026135087.1">
    <property type="nucleotide sequence ID" value="XM_026279302.1"/>
</dbReference>
<gene>
    <name evidence="4" type="primary">LOC113113122</name>
</gene>
<proteinExistence type="predicted"/>
<organism evidence="3 4">
    <name type="scientific">Carassius auratus</name>
    <name type="common">Goldfish</name>
    <dbReference type="NCBI Taxonomy" id="7957"/>
    <lineage>
        <taxon>Eukaryota</taxon>
        <taxon>Metazoa</taxon>
        <taxon>Chordata</taxon>
        <taxon>Craniata</taxon>
        <taxon>Vertebrata</taxon>
        <taxon>Euteleostomi</taxon>
        <taxon>Actinopterygii</taxon>
        <taxon>Neopterygii</taxon>
        <taxon>Teleostei</taxon>
        <taxon>Ostariophysi</taxon>
        <taxon>Cypriniformes</taxon>
        <taxon>Cyprinidae</taxon>
        <taxon>Cyprininae</taxon>
        <taxon>Carassius</taxon>
    </lineage>
</organism>
<dbReference type="AlphaFoldDB" id="A0A6P6QP20"/>
<reference evidence="4" key="1">
    <citation type="submission" date="2025-08" db="UniProtKB">
        <authorList>
            <consortium name="RefSeq"/>
        </authorList>
    </citation>
    <scope>IDENTIFICATION</scope>
    <source>
        <strain evidence="4">Wakin</strain>
        <tissue evidence="4">Muscle</tissue>
    </source>
</reference>
<name>A0A6P6QP20_CARAU</name>
<dbReference type="OrthoDB" id="4255at2759"/>
<dbReference type="GO" id="GO:0005524">
    <property type="term" value="F:ATP binding"/>
    <property type="evidence" value="ECO:0007669"/>
    <property type="project" value="InterPro"/>
</dbReference>
<accession>A0A6P6QP20</accession>
<dbReference type="Proteomes" id="UP000515129">
    <property type="component" value="Chromosome 13"/>
</dbReference>
<dbReference type="InterPro" id="IPR012562">
    <property type="entry name" value="GUCT"/>
</dbReference>
<dbReference type="GO" id="GO:0016787">
    <property type="term" value="F:hydrolase activity"/>
    <property type="evidence" value="ECO:0007669"/>
    <property type="project" value="UniProtKB-KW"/>
</dbReference>
<dbReference type="GeneID" id="113113122"/>
<protein>
    <submittedName>
        <fullName evidence="4">Nucleolar RNA helicase 2-like</fullName>
    </submittedName>
</protein>
<dbReference type="GO" id="GO:0003724">
    <property type="term" value="F:RNA helicase activity"/>
    <property type="evidence" value="ECO:0007669"/>
    <property type="project" value="UniProtKB-EC"/>
</dbReference>
<sequence length="82" mass="8895">MCPELCLSQGVCFDVPASKVKEIQDKWQDGKRWQLSEATELPEMSVGFGCGRGHCSFGFKGNNSLGGRRGPGGPQKQLQPVL</sequence>
<dbReference type="Pfam" id="PF08152">
    <property type="entry name" value="GUCT"/>
    <property type="match status" value="1"/>
</dbReference>
<dbReference type="Gene3D" id="3.30.70.2280">
    <property type="match status" value="1"/>
</dbReference>